<evidence type="ECO:0000313" key="2">
    <source>
        <dbReference type="EMBL" id="GIG33731.1"/>
    </source>
</evidence>
<comment type="caution">
    <text evidence="2">The sequence shown here is derived from an EMBL/GenBank/DDBJ whole genome shotgun (WGS) entry which is preliminary data.</text>
</comment>
<name>A0ABQ4DDC1_9CELL</name>
<organism evidence="2 3">
    <name type="scientific">Cellulomonas oligotrophica</name>
    <dbReference type="NCBI Taxonomy" id="931536"/>
    <lineage>
        <taxon>Bacteria</taxon>
        <taxon>Bacillati</taxon>
        <taxon>Actinomycetota</taxon>
        <taxon>Actinomycetes</taxon>
        <taxon>Micrococcales</taxon>
        <taxon>Cellulomonadaceae</taxon>
        <taxon>Cellulomonas</taxon>
    </lineage>
</organism>
<feature type="region of interest" description="Disordered" evidence="1">
    <location>
        <begin position="1"/>
        <end position="64"/>
    </location>
</feature>
<sequence length="64" mass="7209">MTGDERSDDAAARTRGPRLPFVPRPARARADEHRDRQRQAPACRARPRVPFVPHKRQGSQGHAS</sequence>
<dbReference type="Proteomes" id="UP000618382">
    <property type="component" value="Unassembled WGS sequence"/>
</dbReference>
<reference evidence="2 3" key="1">
    <citation type="submission" date="2021-01" db="EMBL/GenBank/DDBJ databases">
        <title>Whole genome shotgun sequence of Cellulomonas oligotrophica NBRC 109435.</title>
        <authorList>
            <person name="Komaki H."/>
            <person name="Tamura T."/>
        </authorList>
    </citation>
    <scope>NUCLEOTIDE SEQUENCE [LARGE SCALE GENOMIC DNA]</scope>
    <source>
        <strain evidence="2 3">NBRC 109435</strain>
    </source>
</reference>
<evidence type="ECO:0000256" key="1">
    <source>
        <dbReference type="SAM" id="MobiDB-lite"/>
    </source>
</evidence>
<evidence type="ECO:0000313" key="3">
    <source>
        <dbReference type="Proteomes" id="UP000618382"/>
    </source>
</evidence>
<dbReference type="EMBL" id="BONN01000009">
    <property type="protein sequence ID" value="GIG33731.1"/>
    <property type="molecule type" value="Genomic_DNA"/>
</dbReference>
<keyword evidence="3" id="KW-1185">Reference proteome</keyword>
<gene>
    <name evidence="2" type="ORF">Col01nite_28900</name>
</gene>
<accession>A0ABQ4DDC1</accession>
<protein>
    <submittedName>
        <fullName evidence="2">Uncharacterized protein</fullName>
    </submittedName>
</protein>
<feature type="compositionally biased region" description="Basic and acidic residues" evidence="1">
    <location>
        <begin position="28"/>
        <end position="38"/>
    </location>
</feature>
<proteinExistence type="predicted"/>
<feature type="compositionally biased region" description="Basic and acidic residues" evidence="1">
    <location>
        <begin position="1"/>
        <end position="12"/>
    </location>
</feature>